<feature type="compositionally biased region" description="Basic and acidic residues" evidence="1">
    <location>
        <begin position="100"/>
        <end position="128"/>
    </location>
</feature>
<accession>A0AAF0F5I1</accession>
<proteinExistence type="predicted"/>
<feature type="compositionally biased region" description="Basic and acidic residues" evidence="1">
    <location>
        <begin position="43"/>
        <end position="53"/>
    </location>
</feature>
<feature type="compositionally biased region" description="Low complexity" evidence="1">
    <location>
        <begin position="177"/>
        <end position="193"/>
    </location>
</feature>
<organism evidence="2 3">
    <name type="scientific">Malassezia japonica</name>
    <dbReference type="NCBI Taxonomy" id="223818"/>
    <lineage>
        <taxon>Eukaryota</taxon>
        <taxon>Fungi</taxon>
        <taxon>Dikarya</taxon>
        <taxon>Basidiomycota</taxon>
        <taxon>Ustilaginomycotina</taxon>
        <taxon>Malasseziomycetes</taxon>
        <taxon>Malasseziales</taxon>
        <taxon>Malasseziaceae</taxon>
        <taxon>Malassezia</taxon>
    </lineage>
</organism>
<feature type="compositionally biased region" description="Basic and acidic residues" evidence="1">
    <location>
        <begin position="136"/>
        <end position="147"/>
    </location>
</feature>
<feature type="compositionally biased region" description="Basic and acidic residues" evidence="1">
    <location>
        <begin position="380"/>
        <end position="390"/>
    </location>
</feature>
<feature type="compositionally biased region" description="Basic and acidic residues" evidence="1">
    <location>
        <begin position="355"/>
        <end position="371"/>
    </location>
</feature>
<feature type="region of interest" description="Disordered" evidence="1">
    <location>
        <begin position="1"/>
        <end position="53"/>
    </location>
</feature>
<dbReference type="RefSeq" id="XP_060123146.1">
    <property type="nucleotide sequence ID" value="XM_060267163.1"/>
</dbReference>
<keyword evidence="3" id="KW-1185">Reference proteome</keyword>
<evidence type="ECO:0000313" key="2">
    <source>
        <dbReference type="EMBL" id="WFD40249.1"/>
    </source>
</evidence>
<reference evidence="2" key="1">
    <citation type="submission" date="2023-03" db="EMBL/GenBank/DDBJ databases">
        <title>Mating type loci evolution in Malassezia.</title>
        <authorList>
            <person name="Coelho M.A."/>
        </authorList>
    </citation>
    <scope>NUCLEOTIDE SEQUENCE</scope>
    <source>
        <strain evidence="2">CBS 9431</strain>
    </source>
</reference>
<sequence length="390" mass="42515">MSAVPSVENPPAPPPRSRARRAPRVPKDESADGQEENDEAGDKEDVAALHRTLAERDERIAQLEAQLENVTSSRDDMVERSTDWLSEREELRSQTQELTAKADAERERADAAEERVRELRRTAEESRRAIMRLSSKKPDTPREETERHTRRASVASTLTGRALSSLSFEDHDEKPPLRGLRLSSGSSVTSPTPQQVETMQKDGALEDAAPIKTPEPQQEGFEDAKEEPAEEGEGAGGSTLTGLFGKTSLLRPAFLMRKPAPGEAAPEGEEGAPESISKADLDKAHADLAELRTQFTMLQDQLTESKEAEQASEQLIRSLREYIVNSQGGNLVKDGELDGDVGAQTVAESVAQTEESGKAGVLEDKLAVDEKAEAEEAQEDAEKAEAETTV</sequence>
<evidence type="ECO:0000256" key="1">
    <source>
        <dbReference type="SAM" id="MobiDB-lite"/>
    </source>
</evidence>
<dbReference type="EMBL" id="CP119963">
    <property type="protein sequence ID" value="WFD40249.1"/>
    <property type="molecule type" value="Genomic_DNA"/>
</dbReference>
<dbReference type="AlphaFoldDB" id="A0AAF0F5I1"/>
<feature type="region of interest" description="Disordered" evidence="1">
    <location>
        <begin position="346"/>
        <end position="390"/>
    </location>
</feature>
<evidence type="ECO:0000313" key="3">
    <source>
        <dbReference type="Proteomes" id="UP001217754"/>
    </source>
</evidence>
<protein>
    <submittedName>
        <fullName evidence="2">Uncharacterized protein</fullName>
    </submittedName>
</protein>
<feature type="compositionally biased region" description="Acidic residues" evidence="1">
    <location>
        <begin position="31"/>
        <end position="42"/>
    </location>
</feature>
<gene>
    <name evidence="2" type="ORF">MJAP1_003235</name>
</gene>
<dbReference type="Proteomes" id="UP001217754">
    <property type="component" value="Chromosome 6"/>
</dbReference>
<dbReference type="GeneID" id="85226886"/>
<name>A0AAF0F5I1_9BASI</name>
<feature type="region of interest" description="Disordered" evidence="1">
    <location>
        <begin position="66"/>
        <end position="285"/>
    </location>
</feature>
<feature type="compositionally biased region" description="Basic and acidic residues" evidence="1">
    <location>
        <begin position="73"/>
        <end position="92"/>
    </location>
</feature>
<feature type="compositionally biased region" description="Polar residues" evidence="1">
    <location>
        <begin position="154"/>
        <end position="167"/>
    </location>
</feature>